<gene>
    <name evidence="3" type="ORF">KIN20_003691</name>
</gene>
<feature type="transmembrane region" description="Helical" evidence="2">
    <location>
        <begin position="27"/>
        <end position="51"/>
    </location>
</feature>
<dbReference type="GO" id="GO:0007606">
    <property type="term" value="P:sensory perception of chemical stimulus"/>
    <property type="evidence" value="ECO:0007669"/>
    <property type="project" value="InterPro"/>
</dbReference>
<keyword evidence="2" id="KW-1133">Transmembrane helix</keyword>
<feature type="transmembrane region" description="Helical" evidence="2">
    <location>
        <begin position="71"/>
        <end position="90"/>
    </location>
</feature>
<accession>A0AAD5MG04</accession>
<feature type="transmembrane region" description="Helical" evidence="2">
    <location>
        <begin position="274"/>
        <end position="296"/>
    </location>
</feature>
<evidence type="ECO:0000256" key="2">
    <source>
        <dbReference type="SAM" id="Phobius"/>
    </source>
</evidence>
<feature type="transmembrane region" description="Helical" evidence="2">
    <location>
        <begin position="147"/>
        <end position="165"/>
    </location>
</feature>
<evidence type="ECO:0000313" key="3">
    <source>
        <dbReference type="EMBL" id="KAJ1348396.1"/>
    </source>
</evidence>
<dbReference type="Proteomes" id="UP001196413">
    <property type="component" value="Unassembled WGS sequence"/>
</dbReference>
<dbReference type="EMBL" id="JAHQIW010000495">
    <property type="protein sequence ID" value="KAJ1348396.1"/>
    <property type="molecule type" value="Genomic_DNA"/>
</dbReference>
<dbReference type="InterPro" id="IPR004151">
    <property type="entry name" value="7TM_GPCR_serpentine_rcpt_Sre"/>
</dbReference>
<evidence type="ECO:0000313" key="4">
    <source>
        <dbReference type="Proteomes" id="UP001196413"/>
    </source>
</evidence>
<comment type="similarity">
    <text evidence="1">Belongs to the nematode receptor-like protein sre family.</text>
</comment>
<keyword evidence="4" id="KW-1185">Reference proteome</keyword>
<feature type="transmembrane region" description="Helical" evidence="2">
    <location>
        <begin position="177"/>
        <end position="196"/>
    </location>
</feature>
<organism evidence="3 4">
    <name type="scientific">Parelaphostrongylus tenuis</name>
    <name type="common">Meningeal worm</name>
    <dbReference type="NCBI Taxonomy" id="148309"/>
    <lineage>
        <taxon>Eukaryota</taxon>
        <taxon>Metazoa</taxon>
        <taxon>Ecdysozoa</taxon>
        <taxon>Nematoda</taxon>
        <taxon>Chromadorea</taxon>
        <taxon>Rhabditida</taxon>
        <taxon>Rhabditina</taxon>
        <taxon>Rhabditomorpha</taxon>
        <taxon>Strongyloidea</taxon>
        <taxon>Metastrongylidae</taxon>
        <taxon>Parelaphostrongylus</taxon>
    </lineage>
</organism>
<protein>
    <submittedName>
        <fullName evidence="3">Uncharacterized protein</fullName>
    </submittedName>
</protein>
<feature type="transmembrane region" description="Helical" evidence="2">
    <location>
        <begin position="235"/>
        <end position="254"/>
    </location>
</feature>
<sequence length="343" mass="39170">MPWVNVGEYRFFVLIVKPSPEMLSSNAIFWILYAVEFCALLFAFCTVPKLVRALGKTPLYHRNLIRITQAYFLISYAGIASRVIIILFQVNLLDIEANSVHAGLLVVAAIVRLLFTNFLGFFLPSIVVERLFASRYIVDYEKVSRSWISVMILVITISLSLFYSVTTVLGCHRVTSISSLSLIIHIVCVILYVYLFRRDCSKLRTINREACRKKISYTLSIKFQLKENIRVLKTLLYLSIVIAASAVIICLLLYSSMSVFPTLSVESQICSALMYLSFAVCYDIIIAIFMANVGMFRSGIIFLRCRVKERANFSSDEEHQQLTQLYFNNLKNSWDKTAANLKK</sequence>
<reference evidence="3" key="1">
    <citation type="submission" date="2021-06" db="EMBL/GenBank/DDBJ databases">
        <title>Parelaphostrongylus tenuis whole genome reference sequence.</title>
        <authorList>
            <person name="Garwood T.J."/>
            <person name="Larsen P.A."/>
            <person name="Fountain-Jones N.M."/>
            <person name="Garbe J.R."/>
            <person name="Macchietto M.G."/>
            <person name="Kania S.A."/>
            <person name="Gerhold R.W."/>
            <person name="Richards J.E."/>
            <person name="Wolf T.M."/>
        </authorList>
    </citation>
    <scope>NUCLEOTIDE SEQUENCE</scope>
    <source>
        <strain evidence="3">MNPRO001-30</strain>
        <tissue evidence="3">Meninges</tissue>
    </source>
</reference>
<proteinExistence type="inferred from homology"/>
<keyword evidence="2" id="KW-0472">Membrane</keyword>
<dbReference type="AlphaFoldDB" id="A0AAD5MG04"/>
<dbReference type="PANTHER" id="PTHR23128:SF132">
    <property type="entry name" value="SERPENTINE RECEPTOR, CLASS E (EPSILON)-RELATED"/>
    <property type="match status" value="1"/>
</dbReference>
<keyword evidence="2" id="KW-0812">Transmembrane</keyword>
<comment type="caution">
    <text evidence="3">The sequence shown here is derived from an EMBL/GenBank/DDBJ whole genome shotgun (WGS) entry which is preliminary data.</text>
</comment>
<dbReference type="GO" id="GO:0016020">
    <property type="term" value="C:membrane"/>
    <property type="evidence" value="ECO:0007669"/>
    <property type="project" value="InterPro"/>
</dbReference>
<evidence type="ECO:0000256" key="1">
    <source>
        <dbReference type="ARBA" id="ARBA00006803"/>
    </source>
</evidence>
<dbReference type="PANTHER" id="PTHR23128">
    <property type="entry name" value="SERPENTINE RECEPTOR, CLASS E (EPSILON)-RELATED"/>
    <property type="match status" value="1"/>
</dbReference>
<dbReference type="Pfam" id="PF03125">
    <property type="entry name" value="Sre"/>
    <property type="match status" value="1"/>
</dbReference>
<name>A0AAD5MG04_PARTN</name>
<feature type="transmembrane region" description="Helical" evidence="2">
    <location>
        <begin position="102"/>
        <end position="127"/>
    </location>
</feature>